<dbReference type="PANTHER" id="PTHR24421:SF37">
    <property type="entry name" value="SENSOR HISTIDINE KINASE NARS"/>
    <property type="match status" value="1"/>
</dbReference>
<accession>A0A2N8S1V7</accession>
<evidence type="ECO:0000256" key="4">
    <source>
        <dbReference type="ARBA" id="ARBA00022692"/>
    </source>
</evidence>
<evidence type="ECO:0000256" key="6">
    <source>
        <dbReference type="ARBA" id="ARBA00022989"/>
    </source>
</evidence>
<dbReference type="SUPFAM" id="SSF55874">
    <property type="entry name" value="ATPase domain of HSP90 chaperone/DNA topoisomerase II/histidine kinase"/>
    <property type="match status" value="1"/>
</dbReference>
<keyword evidence="3" id="KW-0808">Transferase</keyword>
<evidence type="ECO:0000256" key="3">
    <source>
        <dbReference type="ARBA" id="ARBA00022679"/>
    </source>
</evidence>
<dbReference type="OrthoDB" id="9797605at2"/>
<evidence type="ECO:0000259" key="10">
    <source>
        <dbReference type="PROSITE" id="PS50113"/>
    </source>
</evidence>
<dbReference type="GO" id="GO:0046983">
    <property type="term" value="F:protein dimerization activity"/>
    <property type="evidence" value="ECO:0007669"/>
    <property type="project" value="InterPro"/>
</dbReference>
<evidence type="ECO:0000256" key="8">
    <source>
        <dbReference type="ARBA" id="ARBA00023136"/>
    </source>
</evidence>
<evidence type="ECO:0000256" key="1">
    <source>
        <dbReference type="ARBA" id="ARBA00004651"/>
    </source>
</evidence>
<dbReference type="GO" id="GO:0006355">
    <property type="term" value="P:regulation of DNA-templated transcription"/>
    <property type="evidence" value="ECO:0007669"/>
    <property type="project" value="InterPro"/>
</dbReference>
<dbReference type="InterPro" id="IPR050482">
    <property type="entry name" value="Sensor_HK_TwoCompSys"/>
</dbReference>
<evidence type="ECO:0000313" key="12">
    <source>
        <dbReference type="Proteomes" id="UP000235925"/>
    </source>
</evidence>
<dbReference type="Gene3D" id="3.30.565.10">
    <property type="entry name" value="Histidine kinase-like ATPase, C-terminal domain"/>
    <property type="match status" value="1"/>
</dbReference>
<dbReference type="PROSITE" id="PS50113">
    <property type="entry name" value="PAC"/>
    <property type="match status" value="1"/>
</dbReference>
<organism evidence="11 12">
    <name type="scientific">Stutzerimonas stutzeri</name>
    <name type="common">Pseudomonas stutzeri</name>
    <dbReference type="NCBI Taxonomy" id="316"/>
    <lineage>
        <taxon>Bacteria</taxon>
        <taxon>Pseudomonadati</taxon>
        <taxon>Pseudomonadota</taxon>
        <taxon>Gammaproteobacteria</taxon>
        <taxon>Pseudomonadales</taxon>
        <taxon>Pseudomonadaceae</taxon>
        <taxon>Stutzerimonas</taxon>
    </lineage>
</organism>
<feature type="transmembrane region" description="Helical" evidence="9">
    <location>
        <begin position="53"/>
        <end position="72"/>
    </location>
</feature>
<comment type="caution">
    <text evidence="11">The sequence shown here is derived from an EMBL/GenBank/DDBJ whole genome shotgun (WGS) entry which is preliminary data.</text>
</comment>
<dbReference type="InterPro" id="IPR000700">
    <property type="entry name" value="PAS-assoc_C"/>
</dbReference>
<evidence type="ECO:0000256" key="5">
    <source>
        <dbReference type="ARBA" id="ARBA00022777"/>
    </source>
</evidence>
<dbReference type="EMBL" id="POUN01000003">
    <property type="protein sequence ID" value="PNF80594.1"/>
    <property type="molecule type" value="Genomic_DNA"/>
</dbReference>
<evidence type="ECO:0000256" key="9">
    <source>
        <dbReference type="SAM" id="Phobius"/>
    </source>
</evidence>
<dbReference type="InterPro" id="IPR013767">
    <property type="entry name" value="PAS_fold"/>
</dbReference>
<dbReference type="Gene3D" id="1.20.5.1930">
    <property type="match status" value="1"/>
</dbReference>
<dbReference type="Gene3D" id="3.30.450.20">
    <property type="entry name" value="PAS domain"/>
    <property type="match status" value="1"/>
</dbReference>
<dbReference type="Proteomes" id="UP000235925">
    <property type="component" value="Unassembled WGS sequence"/>
</dbReference>
<keyword evidence="5" id="KW-0418">Kinase</keyword>
<evidence type="ECO:0000256" key="7">
    <source>
        <dbReference type="ARBA" id="ARBA00023012"/>
    </source>
</evidence>
<dbReference type="InterPro" id="IPR003594">
    <property type="entry name" value="HATPase_dom"/>
</dbReference>
<feature type="transmembrane region" description="Helical" evidence="9">
    <location>
        <begin position="21"/>
        <end position="41"/>
    </location>
</feature>
<sequence>MTVRVTDRVQRQRISRRLLRWLPWGLAALHLLSVVVSWWAARELLADAPGWQLTILLALSTGILWLVAGAFLRRLSERDPANAEAVTVKARPFDQPLPPASVLDEAHERQQKVYQSMVASLPEGLVIVRDGRVHYSNAAACGLFNPAGAAQSGELQLEHCIDPAQRAREADRLSKLQRGLIEAARFRHIRLVRLDGTSFQAEVTEIPLENDGHQDVLLLIRDISEPERMRLELEQANQRLQHLSQRLMAVQENQRRQLARDLHDDIGQQLTGMKLHLQRVAGKLEHEPALARLIDQLTEAADETLTKVRSLSLALHPLQLETLGLAAAVHWHLSRFLEAAQTRWTLKVDGETVALPANVSLVAFRIVQEAVNNVARHAGDCSVRVLICRTPEALRVEVIDDGKGFDIKTACARAQSLGLTSMQERAAALGGELNIASLSGVGTQVTASLPISDEAPPNGEST</sequence>
<feature type="domain" description="PAC" evidence="10">
    <location>
        <begin position="185"/>
        <end position="235"/>
    </location>
</feature>
<dbReference type="SMART" id="SM00387">
    <property type="entry name" value="HATPase_c"/>
    <property type="match status" value="1"/>
</dbReference>
<dbReference type="GO" id="GO:0000155">
    <property type="term" value="F:phosphorelay sensor kinase activity"/>
    <property type="evidence" value="ECO:0007669"/>
    <property type="project" value="InterPro"/>
</dbReference>
<dbReference type="Pfam" id="PF02518">
    <property type="entry name" value="HATPase_c"/>
    <property type="match status" value="1"/>
</dbReference>
<dbReference type="PANTHER" id="PTHR24421">
    <property type="entry name" value="NITRATE/NITRITE SENSOR PROTEIN NARX-RELATED"/>
    <property type="match status" value="1"/>
</dbReference>
<proteinExistence type="predicted"/>
<dbReference type="AlphaFoldDB" id="A0A2N8S1V7"/>
<keyword evidence="2" id="KW-1003">Cell membrane</keyword>
<comment type="subcellular location">
    <subcellularLocation>
        <location evidence="1">Cell membrane</location>
        <topology evidence="1">Multi-pass membrane protein</topology>
    </subcellularLocation>
</comment>
<evidence type="ECO:0000313" key="11">
    <source>
        <dbReference type="EMBL" id="PNF80594.1"/>
    </source>
</evidence>
<name>A0A2N8S1V7_STUST</name>
<reference evidence="11 12" key="1">
    <citation type="submission" date="2018-01" db="EMBL/GenBank/DDBJ databases">
        <title>Denitrification phenotypes of diverse strains of Pseudomonas stutzeri.</title>
        <authorList>
            <person name="Milligan D.A."/>
            <person name="Bergaust L."/>
            <person name="Bakken L.R."/>
            <person name="Frostegard A."/>
        </authorList>
    </citation>
    <scope>NUCLEOTIDE SEQUENCE [LARGE SCALE GENOMIC DNA]</scope>
    <source>
        <strain evidence="11 12">KC</strain>
    </source>
</reference>
<keyword evidence="6 9" id="KW-1133">Transmembrane helix</keyword>
<dbReference type="InterPro" id="IPR036890">
    <property type="entry name" value="HATPase_C_sf"/>
</dbReference>
<keyword evidence="7" id="KW-0902">Two-component regulatory system</keyword>
<dbReference type="SUPFAM" id="SSF55785">
    <property type="entry name" value="PYP-like sensor domain (PAS domain)"/>
    <property type="match status" value="1"/>
</dbReference>
<dbReference type="GO" id="GO:0005886">
    <property type="term" value="C:plasma membrane"/>
    <property type="evidence" value="ECO:0007669"/>
    <property type="project" value="UniProtKB-SubCell"/>
</dbReference>
<gene>
    <name evidence="11" type="ORF">CXK92_10245</name>
</gene>
<keyword evidence="4 9" id="KW-0812">Transmembrane</keyword>
<dbReference type="InterPro" id="IPR035965">
    <property type="entry name" value="PAS-like_dom_sf"/>
</dbReference>
<dbReference type="CDD" id="cd16917">
    <property type="entry name" value="HATPase_UhpB-NarQ-NarX-like"/>
    <property type="match status" value="1"/>
</dbReference>
<keyword evidence="8 9" id="KW-0472">Membrane</keyword>
<protein>
    <recommendedName>
        <fullName evidence="10">PAC domain-containing protein</fullName>
    </recommendedName>
</protein>
<evidence type="ECO:0000256" key="2">
    <source>
        <dbReference type="ARBA" id="ARBA00022475"/>
    </source>
</evidence>
<dbReference type="InterPro" id="IPR011712">
    <property type="entry name" value="Sig_transdc_His_kin_sub3_dim/P"/>
</dbReference>
<dbReference type="Pfam" id="PF00989">
    <property type="entry name" value="PAS"/>
    <property type="match status" value="1"/>
</dbReference>
<dbReference type="Pfam" id="PF07730">
    <property type="entry name" value="HisKA_3"/>
    <property type="match status" value="1"/>
</dbReference>